<evidence type="ECO:0000313" key="3">
    <source>
        <dbReference type="RefSeq" id="XP_016506348.1"/>
    </source>
</evidence>
<name>A0A1S4CYX5_TOBAC</name>
<dbReference type="InterPro" id="IPR013103">
    <property type="entry name" value="RVT_2"/>
</dbReference>
<dbReference type="AlphaFoldDB" id="A0A1S4CYX5"/>
<proteinExistence type="predicted"/>
<evidence type="ECO:0000256" key="1">
    <source>
        <dbReference type="SAM" id="MobiDB-lite"/>
    </source>
</evidence>
<gene>
    <name evidence="3" type="primary">LOC107824125</name>
</gene>
<dbReference type="KEGG" id="nta:107824125"/>
<accession>A0A1S4CYX5</accession>
<feature type="compositionally biased region" description="Low complexity" evidence="1">
    <location>
        <begin position="44"/>
        <end position="57"/>
    </location>
</feature>
<sequence>MFIGELEDGSVTEIESRDVTFLENDFPKKGEVKNGEPLCEMLNSDSQQVSSDTVDNQIDQDLILYPSGSGSGNSQSQNPSDEPEFQLRKKIDEPKSVTEALSSPVKDEWMKAVKEELESMKTNKVWDLVDLPPGRRAIGNKRVLKVKHKVNGSIERYKARLVAKGFTQEAGIDYEETFLPVVKFTSIRLLLAIVARLDLELHQWT</sequence>
<dbReference type="Pfam" id="PF07727">
    <property type="entry name" value="RVT_2"/>
    <property type="match status" value="1"/>
</dbReference>
<feature type="region of interest" description="Disordered" evidence="1">
    <location>
        <begin position="44"/>
        <end position="84"/>
    </location>
</feature>
<feature type="domain" description="Reverse transcriptase Ty1/copia-type" evidence="2">
    <location>
        <begin position="123"/>
        <end position="203"/>
    </location>
</feature>
<feature type="compositionally biased region" description="Low complexity" evidence="1">
    <location>
        <begin position="66"/>
        <end position="80"/>
    </location>
</feature>
<organism evidence="3">
    <name type="scientific">Nicotiana tabacum</name>
    <name type="common">Common tobacco</name>
    <dbReference type="NCBI Taxonomy" id="4097"/>
    <lineage>
        <taxon>Eukaryota</taxon>
        <taxon>Viridiplantae</taxon>
        <taxon>Streptophyta</taxon>
        <taxon>Embryophyta</taxon>
        <taxon>Tracheophyta</taxon>
        <taxon>Spermatophyta</taxon>
        <taxon>Magnoliopsida</taxon>
        <taxon>eudicotyledons</taxon>
        <taxon>Gunneridae</taxon>
        <taxon>Pentapetalae</taxon>
        <taxon>asterids</taxon>
        <taxon>lamiids</taxon>
        <taxon>Solanales</taxon>
        <taxon>Solanaceae</taxon>
        <taxon>Nicotianoideae</taxon>
        <taxon>Nicotianeae</taxon>
        <taxon>Nicotiana</taxon>
    </lineage>
</organism>
<reference evidence="3" key="1">
    <citation type="submission" date="2025-08" db="UniProtKB">
        <authorList>
            <consortium name="RefSeq"/>
        </authorList>
    </citation>
    <scope>IDENTIFICATION</scope>
</reference>
<dbReference type="STRING" id="4097.A0A1S4CYX5"/>
<dbReference type="OrthoDB" id="418757at2759"/>
<dbReference type="RefSeq" id="XP_016506348.1">
    <property type="nucleotide sequence ID" value="XM_016650862.1"/>
</dbReference>
<dbReference type="PaxDb" id="4097-A0A1S4CYX5"/>
<evidence type="ECO:0000259" key="2">
    <source>
        <dbReference type="Pfam" id="PF07727"/>
    </source>
</evidence>
<protein>
    <submittedName>
        <fullName evidence="3">Uncharacterized mitochondrial protein AtMg00820-like</fullName>
    </submittedName>
</protein>